<gene>
    <name evidence="2" type="ORF">SAMN04488515_2362</name>
</gene>
<dbReference type="Proteomes" id="UP000199167">
    <property type="component" value="Unassembled WGS sequence"/>
</dbReference>
<reference evidence="2 3" key="1">
    <citation type="submission" date="2016-10" db="EMBL/GenBank/DDBJ databases">
        <authorList>
            <person name="de Groot N.N."/>
        </authorList>
    </citation>
    <scope>NUCLEOTIDE SEQUENCE [LARGE SCALE GENOMIC DNA]</scope>
    <source>
        <strain evidence="2 3">DSM 17925</strain>
    </source>
</reference>
<dbReference type="STRING" id="364200.SAMN04488515_2362"/>
<accession>A0A1I0QYE0</accession>
<keyword evidence="3" id="KW-1185">Reference proteome</keyword>
<dbReference type="AlphaFoldDB" id="A0A1I0QYE0"/>
<feature type="transmembrane region" description="Helical" evidence="1">
    <location>
        <begin position="341"/>
        <end position="358"/>
    </location>
</feature>
<proteinExistence type="predicted"/>
<keyword evidence="1" id="KW-0472">Membrane</keyword>
<dbReference type="Gene3D" id="2.160.20.80">
    <property type="entry name" value="E3 ubiquitin-protein ligase SopA"/>
    <property type="match status" value="1"/>
</dbReference>
<keyword evidence="1" id="KW-0812">Transmembrane</keyword>
<keyword evidence="1" id="KW-1133">Transmembrane helix</keyword>
<dbReference type="EMBL" id="FOIZ01000001">
    <property type="protein sequence ID" value="SEW32881.1"/>
    <property type="molecule type" value="Genomic_DNA"/>
</dbReference>
<evidence type="ECO:0000256" key="1">
    <source>
        <dbReference type="SAM" id="Phobius"/>
    </source>
</evidence>
<evidence type="ECO:0000313" key="2">
    <source>
        <dbReference type="EMBL" id="SEW32881.1"/>
    </source>
</evidence>
<evidence type="ECO:0000313" key="3">
    <source>
        <dbReference type="Proteomes" id="UP000199167"/>
    </source>
</evidence>
<feature type="transmembrane region" description="Helical" evidence="1">
    <location>
        <begin position="370"/>
        <end position="392"/>
    </location>
</feature>
<sequence>MTILKDANKNAWYILMTMHGEQLDAEIDWELHARNRQTWNSWASQGLQPKQCKLISARNRLSVHDTGKVDLPQLQIQFNREWHKRNGPDSIPPAIPNSEEVINLRNVRFKHHVVFDKFIVRILSFARSVFEKTANFDRAYFCDRARFYEVNFQEETSFYRANFLDRAVFERANFHKNVSFQNVTFEAVTVFSRAIFGVSDRDIACRADFSGTRFDAVSFFDGAKFTSHFPVLNGANLHEITTFTAHESYWPKEHTDWEILKSRLRRANVNTDKAALQDAFEGKISASKLRHTMARQSFPESEHFFYRRELAFSKHIGSVTQRMLHYAFDWFSSYGNSIGRPLFYLAVLFALGGGMLFAELLDSYSTRDAAALSLATSFSNLLPIFGFGRTFLKEVLEALSPTMQFVSGIQTVAALPLLFFLALGLRTRFRLR</sequence>
<organism evidence="2 3">
    <name type="scientific">Cognatiyoonia koreensis</name>
    <dbReference type="NCBI Taxonomy" id="364200"/>
    <lineage>
        <taxon>Bacteria</taxon>
        <taxon>Pseudomonadati</taxon>
        <taxon>Pseudomonadota</taxon>
        <taxon>Alphaproteobacteria</taxon>
        <taxon>Rhodobacterales</taxon>
        <taxon>Paracoccaceae</taxon>
        <taxon>Cognatiyoonia</taxon>
    </lineage>
</organism>
<protein>
    <recommendedName>
        <fullName evidence="4">Pentapeptide repeat-containing protein</fullName>
    </recommendedName>
</protein>
<evidence type="ECO:0008006" key="4">
    <source>
        <dbReference type="Google" id="ProtNLM"/>
    </source>
</evidence>
<feature type="transmembrane region" description="Helical" evidence="1">
    <location>
        <begin position="404"/>
        <end position="425"/>
    </location>
</feature>
<name>A0A1I0QYE0_9RHOB</name>
<dbReference type="RefSeq" id="WP_242650534.1">
    <property type="nucleotide sequence ID" value="NZ_FOIZ01000001.1"/>
</dbReference>